<dbReference type="AlphaFoldDB" id="A0A8X6MJ78"/>
<dbReference type="EMBL" id="BMAW01092770">
    <property type="protein sequence ID" value="GFS56896.1"/>
    <property type="molecule type" value="Genomic_DNA"/>
</dbReference>
<keyword evidence="1" id="KW-0472">Membrane</keyword>
<name>A0A8X6MJ78_NEPPI</name>
<comment type="caution">
    <text evidence="2">The sequence shown here is derived from an EMBL/GenBank/DDBJ whole genome shotgun (WGS) entry which is preliminary data.</text>
</comment>
<evidence type="ECO:0000313" key="2">
    <source>
        <dbReference type="EMBL" id="GFS56896.1"/>
    </source>
</evidence>
<reference evidence="2" key="1">
    <citation type="submission" date="2020-08" db="EMBL/GenBank/DDBJ databases">
        <title>Multicomponent nature underlies the extraordinary mechanical properties of spider dragline silk.</title>
        <authorList>
            <person name="Kono N."/>
            <person name="Nakamura H."/>
            <person name="Mori M."/>
            <person name="Yoshida Y."/>
            <person name="Ohtoshi R."/>
            <person name="Malay A.D."/>
            <person name="Moran D.A.P."/>
            <person name="Tomita M."/>
            <person name="Numata K."/>
            <person name="Arakawa K."/>
        </authorList>
    </citation>
    <scope>NUCLEOTIDE SEQUENCE</scope>
</reference>
<feature type="transmembrane region" description="Helical" evidence="1">
    <location>
        <begin position="337"/>
        <end position="357"/>
    </location>
</feature>
<feature type="transmembrane region" description="Helical" evidence="1">
    <location>
        <begin position="44"/>
        <end position="66"/>
    </location>
</feature>
<keyword evidence="1" id="KW-1133">Transmembrane helix</keyword>
<keyword evidence="1" id="KW-0812">Transmembrane</keyword>
<dbReference type="Proteomes" id="UP000887013">
    <property type="component" value="Unassembled WGS sequence"/>
</dbReference>
<organism evidence="2 3">
    <name type="scientific">Nephila pilipes</name>
    <name type="common">Giant wood spider</name>
    <name type="synonym">Nephila maculata</name>
    <dbReference type="NCBI Taxonomy" id="299642"/>
    <lineage>
        <taxon>Eukaryota</taxon>
        <taxon>Metazoa</taxon>
        <taxon>Ecdysozoa</taxon>
        <taxon>Arthropoda</taxon>
        <taxon>Chelicerata</taxon>
        <taxon>Arachnida</taxon>
        <taxon>Araneae</taxon>
        <taxon>Araneomorphae</taxon>
        <taxon>Entelegynae</taxon>
        <taxon>Araneoidea</taxon>
        <taxon>Nephilidae</taxon>
        <taxon>Nephila</taxon>
    </lineage>
</organism>
<gene>
    <name evidence="2" type="primary">AVEN_109535_1</name>
    <name evidence="2" type="ORF">NPIL_395491</name>
</gene>
<sequence>MGVTKATISEKFKLVLKSLVEISFILLAINTVYTTIHSGVKYTIVYRVTTITVNTILLLVRVSLLVNKNKILKTLTKLHVFGKRHGKVRNLRNYVILTCGLCVLFPSSMSLYSIIFALNDIDRFMSMLQLIGKNSTVDSKVIFAIVMTGHQFIYSIHFLVFPGMVMTLLSFMYIFFVKVFRQRLEAIRFGLLQNVSRQEVSRIWNIFTVAKSIHQDIESAVSFTSFLAFVLTFVNILNVLSSILTKFLSDKDNLQYLFSCTIFSWTVLWFVVLTLSGTQVEKIEVFIKNIRQEVISKNFGKLSEGHNDLACLNLFNAFSDCKFQFTGWGIFEINKNLFFTISGILITYGVLFATEVVNIT</sequence>
<feature type="transmembrane region" description="Helical" evidence="1">
    <location>
        <begin position="152"/>
        <end position="176"/>
    </location>
</feature>
<protein>
    <submittedName>
        <fullName evidence="2">Uncharacterized protein</fullName>
    </submittedName>
</protein>
<proteinExistence type="predicted"/>
<feature type="transmembrane region" description="Helical" evidence="1">
    <location>
        <begin position="12"/>
        <end position="32"/>
    </location>
</feature>
<feature type="transmembrane region" description="Helical" evidence="1">
    <location>
        <begin position="94"/>
        <end position="118"/>
    </location>
</feature>
<feature type="transmembrane region" description="Helical" evidence="1">
    <location>
        <begin position="220"/>
        <end position="244"/>
    </location>
</feature>
<dbReference type="OrthoDB" id="6419492at2759"/>
<accession>A0A8X6MJ78</accession>
<feature type="transmembrane region" description="Helical" evidence="1">
    <location>
        <begin position="256"/>
        <end position="275"/>
    </location>
</feature>
<evidence type="ECO:0000313" key="3">
    <source>
        <dbReference type="Proteomes" id="UP000887013"/>
    </source>
</evidence>
<evidence type="ECO:0000256" key="1">
    <source>
        <dbReference type="SAM" id="Phobius"/>
    </source>
</evidence>
<keyword evidence="3" id="KW-1185">Reference proteome</keyword>